<dbReference type="InterPro" id="IPR008557">
    <property type="entry name" value="PhoX"/>
</dbReference>
<dbReference type="EMBL" id="POSP01000004">
    <property type="protein sequence ID" value="PND36095.1"/>
    <property type="molecule type" value="Genomic_DNA"/>
</dbReference>
<feature type="chain" id="PRO_5014770154" evidence="1">
    <location>
        <begin position="27"/>
        <end position="484"/>
    </location>
</feature>
<dbReference type="Proteomes" id="UP000235916">
    <property type="component" value="Unassembled WGS sequence"/>
</dbReference>
<protein>
    <submittedName>
        <fullName evidence="3">Phosphatase</fullName>
    </submittedName>
</protein>
<sequence length="484" mass="50781">MTFSLSRIAAAVAGLGLLALSQSASAGLSQFSNFTPMVGNVAAGALPETAPFKLSSTNFSQAILADRATQNGRVPGSNSGSWDMITANETGPDRGRYLFMPFETNTAGVQRVDLWDNNYATRTVTIVAPGTQSFVAGDASRWTPWGSYLTAEESWGNGSTRGRLFELTNATTAAANGGNFIQRSILPRVSHEGLTFDQQNNLYFVDELNGGSIFKYVSANPNANNGNDYFAAGQTFVLKVGAGAQFEGNNGSAITGGASWVAITNANGGALAGISTVLADGTIDGRATAVNANVRGTGYNRPEDLEIRTLANGKQIVYFTTTDSDNDGGSSNGRGRVYSLNLDSNEVKLFADNNTIDMATGQKVGATWSNPDNLAIDADGNIYVIEDQDGGKADIWFAKDADGDGVADAVGKWASLSTVGAEPTGLYFDTVNPNVAYVNVQHPSSGVDRLVQITAVPEPQTYALLLGGLGLVGFVARRRKGQQA</sequence>
<proteinExistence type="predicted"/>
<dbReference type="Pfam" id="PF07589">
    <property type="entry name" value="PEP-CTERM"/>
    <property type="match status" value="1"/>
</dbReference>
<feature type="signal peptide" evidence="1">
    <location>
        <begin position="1"/>
        <end position="26"/>
    </location>
</feature>
<organism evidence="3 4">
    <name type="scientific">Kinneretia aquatilis</name>
    <dbReference type="NCBI Taxonomy" id="2070761"/>
    <lineage>
        <taxon>Bacteria</taxon>
        <taxon>Pseudomonadati</taxon>
        <taxon>Pseudomonadota</taxon>
        <taxon>Betaproteobacteria</taxon>
        <taxon>Burkholderiales</taxon>
        <taxon>Sphaerotilaceae</taxon>
        <taxon>Roseateles</taxon>
    </lineage>
</organism>
<name>A0A2N8KRL6_9BURK</name>
<dbReference type="NCBIfam" id="TIGR02595">
    <property type="entry name" value="PEP_CTERM"/>
    <property type="match status" value="1"/>
</dbReference>
<accession>A0A2N8KRL6</accession>
<dbReference type="OrthoDB" id="9801383at2"/>
<keyword evidence="4" id="KW-1185">Reference proteome</keyword>
<reference evidence="3 4" key="1">
    <citation type="submission" date="2018-01" db="EMBL/GenBank/DDBJ databases">
        <title>Draft genome sequence of Paucibacter aquatile CR182 isolated from freshwater of the Nakdong River.</title>
        <authorList>
            <person name="Choi A."/>
            <person name="Chung E.J."/>
        </authorList>
    </citation>
    <scope>NUCLEOTIDE SEQUENCE [LARGE SCALE GENOMIC DNA]</scope>
    <source>
        <strain evidence="3 4">CR182</strain>
    </source>
</reference>
<dbReference type="AlphaFoldDB" id="A0A2N8KRL6"/>
<dbReference type="PANTHER" id="PTHR35399">
    <property type="entry name" value="SLR8030 PROTEIN"/>
    <property type="match status" value="1"/>
</dbReference>
<dbReference type="SUPFAM" id="SSF63829">
    <property type="entry name" value="Calcium-dependent phosphotriesterase"/>
    <property type="match status" value="1"/>
</dbReference>
<evidence type="ECO:0000259" key="2">
    <source>
        <dbReference type="Pfam" id="PF07589"/>
    </source>
</evidence>
<dbReference type="Pfam" id="PF05787">
    <property type="entry name" value="PhoX"/>
    <property type="match status" value="1"/>
</dbReference>
<evidence type="ECO:0000313" key="3">
    <source>
        <dbReference type="EMBL" id="PND36095.1"/>
    </source>
</evidence>
<feature type="domain" description="Ice-binding protein C-terminal" evidence="2">
    <location>
        <begin position="455"/>
        <end position="479"/>
    </location>
</feature>
<gene>
    <name evidence="3" type="ORF">C1O66_20400</name>
</gene>
<keyword evidence="1" id="KW-0732">Signal</keyword>
<evidence type="ECO:0000256" key="1">
    <source>
        <dbReference type="SAM" id="SignalP"/>
    </source>
</evidence>
<dbReference type="InterPro" id="IPR013424">
    <property type="entry name" value="Ice-binding_C"/>
</dbReference>
<comment type="caution">
    <text evidence="3">The sequence shown here is derived from an EMBL/GenBank/DDBJ whole genome shotgun (WGS) entry which is preliminary data.</text>
</comment>
<dbReference type="PANTHER" id="PTHR35399:SF2">
    <property type="entry name" value="DUF839 DOMAIN-CONTAINING PROTEIN"/>
    <property type="match status" value="1"/>
</dbReference>
<evidence type="ECO:0000313" key="4">
    <source>
        <dbReference type="Proteomes" id="UP000235916"/>
    </source>
</evidence>